<evidence type="ECO:0000256" key="1">
    <source>
        <dbReference type="ARBA" id="ARBA00004651"/>
    </source>
</evidence>
<dbReference type="GO" id="GO:0015820">
    <property type="term" value="P:L-leucine transport"/>
    <property type="evidence" value="ECO:0007669"/>
    <property type="project" value="TreeGrafter"/>
</dbReference>
<dbReference type="GO" id="GO:0015190">
    <property type="term" value="F:L-leucine transmembrane transporter activity"/>
    <property type="evidence" value="ECO:0007669"/>
    <property type="project" value="TreeGrafter"/>
</dbReference>
<dbReference type="GO" id="GO:0015188">
    <property type="term" value="F:L-isoleucine transmembrane transporter activity"/>
    <property type="evidence" value="ECO:0007669"/>
    <property type="project" value="TreeGrafter"/>
</dbReference>
<dbReference type="PANTHER" id="PTHR30588">
    <property type="entry name" value="BRANCHED-CHAIN AMINO ACID TRANSPORT SYSTEM 2 CARRIER PROTEIN"/>
    <property type="match status" value="1"/>
</dbReference>
<comment type="similarity">
    <text evidence="2 9">Belongs to the branched chain amino acid transporter family.</text>
</comment>
<keyword evidence="11" id="KW-1185">Reference proteome</keyword>
<dbReference type="EMBL" id="JWHR01000060">
    <property type="protein sequence ID" value="KHS57908.1"/>
    <property type="molecule type" value="Genomic_DNA"/>
</dbReference>
<feature type="transmembrane region" description="Helical" evidence="9">
    <location>
        <begin position="220"/>
        <end position="244"/>
    </location>
</feature>
<dbReference type="NCBIfam" id="TIGR00796">
    <property type="entry name" value="livcs"/>
    <property type="match status" value="1"/>
</dbReference>
<keyword evidence="7 9" id="KW-1133">Transmembrane helix</keyword>
<keyword evidence="4" id="KW-1003">Cell membrane</keyword>
<dbReference type="InterPro" id="IPR004685">
    <property type="entry name" value="Brnchd-chn_aa_trnsp_Livcs"/>
</dbReference>
<dbReference type="GO" id="GO:0005304">
    <property type="term" value="F:L-valine transmembrane transporter activity"/>
    <property type="evidence" value="ECO:0007669"/>
    <property type="project" value="TreeGrafter"/>
</dbReference>
<protein>
    <recommendedName>
        <fullName evidence="9">Branched-chain amino acid transport system carrier protein</fullName>
    </recommendedName>
</protein>
<feature type="transmembrane region" description="Helical" evidence="9">
    <location>
        <begin position="81"/>
        <end position="100"/>
    </location>
</feature>
<evidence type="ECO:0000256" key="8">
    <source>
        <dbReference type="ARBA" id="ARBA00023136"/>
    </source>
</evidence>
<dbReference type="OrthoDB" id="9783920at2"/>
<comment type="caution">
    <text evidence="10">The sequence shown here is derived from an EMBL/GenBank/DDBJ whole genome shotgun (WGS) entry which is preliminary data.</text>
</comment>
<dbReference type="GO" id="GO:0005886">
    <property type="term" value="C:plasma membrane"/>
    <property type="evidence" value="ECO:0007669"/>
    <property type="project" value="UniProtKB-SubCell"/>
</dbReference>
<keyword evidence="6 9" id="KW-0029">Amino-acid transport</keyword>
<gene>
    <name evidence="10" type="ORF">QX51_05670</name>
</gene>
<name>A0A0B3VYL5_9FIRM</name>
<feature type="transmembrane region" description="Helical" evidence="9">
    <location>
        <begin position="39"/>
        <end position="61"/>
    </location>
</feature>
<feature type="transmembrane region" description="Helical" evidence="9">
    <location>
        <begin position="187"/>
        <end position="208"/>
    </location>
</feature>
<dbReference type="Pfam" id="PF05525">
    <property type="entry name" value="Branch_AA_trans"/>
    <property type="match status" value="1"/>
</dbReference>
<dbReference type="PANTHER" id="PTHR30588:SF0">
    <property type="entry name" value="BRANCHED-CHAIN AMINO ACID PERMEASE BRNQ"/>
    <property type="match status" value="1"/>
</dbReference>
<accession>A0A0B3VYL5</accession>
<organism evidence="10 11">
    <name type="scientific">Terrisporobacter othiniensis</name>
    <dbReference type="NCBI Taxonomy" id="1577792"/>
    <lineage>
        <taxon>Bacteria</taxon>
        <taxon>Bacillati</taxon>
        <taxon>Bacillota</taxon>
        <taxon>Clostridia</taxon>
        <taxon>Peptostreptococcales</taxon>
        <taxon>Peptostreptococcaceae</taxon>
        <taxon>Terrisporobacter</taxon>
    </lineage>
</organism>
<evidence type="ECO:0000256" key="2">
    <source>
        <dbReference type="ARBA" id="ARBA00008540"/>
    </source>
</evidence>
<evidence type="ECO:0000256" key="3">
    <source>
        <dbReference type="ARBA" id="ARBA00022448"/>
    </source>
</evidence>
<proteinExistence type="inferred from homology"/>
<dbReference type="GO" id="GO:0015818">
    <property type="term" value="P:isoleucine transport"/>
    <property type="evidence" value="ECO:0007669"/>
    <property type="project" value="TreeGrafter"/>
</dbReference>
<comment type="function">
    <text evidence="9">Component of the transport system for branched-chain amino acids.</text>
</comment>
<feature type="transmembrane region" description="Helical" evidence="9">
    <location>
        <begin position="398"/>
        <end position="417"/>
    </location>
</feature>
<feature type="transmembrane region" description="Helical" evidence="9">
    <location>
        <begin position="146"/>
        <end position="167"/>
    </location>
</feature>
<feature type="transmembrane region" description="Helical" evidence="9">
    <location>
        <begin position="334"/>
        <end position="355"/>
    </location>
</feature>
<feature type="transmembrane region" description="Helical" evidence="9">
    <location>
        <begin position="7"/>
        <end position="27"/>
    </location>
</feature>
<dbReference type="RefSeq" id="WP_039678938.1">
    <property type="nucleotide sequence ID" value="NZ_JAWGXO010000005.1"/>
</dbReference>
<comment type="subcellular location">
    <subcellularLocation>
        <location evidence="1 9">Cell membrane</location>
        <topology evidence="1 9">Multi-pass membrane protein</topology>
    </subcellularLocation>
</comment>
<feature type="transmembrane region" description="Helical" evidence="9">
    <location>
        <begin position="367"/>
        <end position="386"/>
    </location>
</feature>
<keyword evidence="8 9" id="KW-0472">Membrane</keyword>
<evidence type="ECO:0000256" key="5">
    <source>
        <dbReference type="ARBA" id="ARBA00022692"/>
    </source>
</evidence>
<dbReference type="AlphaFoldDB" id="A0A0B3VYL5"/>
<sequence>MKKTNKDIIITGFALFAMFFGAGNLIFPPFLGLITGSSWLTGFTGFILADVGLSLLAILAIARCNGEVGKIFSRAGHKISIVLACAIMICIGPLLAIPRTAATTFEMGIQPIFSGFNSIIFSIIFFGVTLLLTIRPSKVVDIIGSYLTPALLISLLVLIGMGVVNPLGRIEPATIDGVFSEGIFQGYQTLDALGAVSLSAVIFTSIANKGYTKQEEKISITFKAGLIAGAGLFIVYGGLTYLGATVSTMFDSNVSQAGLIVSITDMLLGFPGKVILGLIVTLACLTTAIGLTSATGQYFSKLSNDKIKYEAIVTGVCLFSLVVSNFGVDSIIKFSAPILTVIYPPTIVLVVYTLLGQFIKNDNVFKFATYTALFMSILNIMGSFGVKVPLIHSFPLDSLGFNWIVPVLIASVIGFFVKSKGSNAKSDSNEVTA</sequence>
<keyword evidence="5 9" id="KW-0812">Transmembrane</keyword>
<evidence type="ECO:0000256" key="4">
    <source>
        <dbReference type="ARBA" id="ARBA00022475"/>
    </source>
</evidence>
<feature type="transmembrane region" description="Helical" evidence="9">
    <location>
        <begin position="112"/>
        <end position="134"/>
    </location>
</feature>
<evidence type="ECO:0000256" key="7">
    <source>
        <dbReference type="ARBA" id="ARBA00022989"/>
    </source>
</evidence>
<feature type="transmembrane region" description="Helical" evidence="9">
    <location>
        <begin position="311"/>
        <end position="328"/>
    </location>
</feature>
<evidence type="ECO:0000256" key="6">
    <source>
        <dbReference type="ARBA" id="ARBA00022970"/>
    </source>
</evidence>
<evidence type="ECO:0000313" key="11">
    <source>
        <dbReference type="Proteomes" id="UP000031189"/>
    </source>
</evidence>
<evidence type="ECO:0000313" key="10">
    <source>
        <dbReference type="EMBL" id="KHS57908.1"/>
    </source>
</evidence>
<reference evidence="10 11" key="1">
    <citation type="submission" date="2014-12" db="EMBL/GenBank/DDBJ databases">
        <title>Draft genome sequence of Terrisporobacter sp. 08-306576, isolated from the blood culture of a bacteremia patient.</title>
        <authorList>
            <person name="Lund L.C."/>
            <person name="Sydenham T.V."/>
            <person name="Hogh S.V."/>
            <person name="Skov M.N."/>
            <person name="Kemp M."/>
            <person name="Justesen U.S."/>
        </authorList>
    </citation>
    <scope>NUCLEOTIDE SEQUENCE [LARGE SCALE GENOMIC DNA]</scope>
    <source>
        <strain evidence="10 11">08-306576</strain>
    </source>
</reference>
<evidence type="ECO:0000256" key="9">
    <source>
        <dbReference type="RuleBase" id="RU362122"/>
    </source>
</evidence>
<dbReference type="Proteomes" id="UP000031189">
    <property type="component" value="Unassembled WGS sequence"/>
</dbReference>
<keyword evidence="3 9" id="KW-0813">Transport</keyword>
<feature type="transmembrane region" description="Helical" evidence="9">
    <location>
        <begin position="274"/>
        <end position="299"/>
    </location>
</feature>